<feature type="domain" description="ABC transporter" evidence="4">
    <location>
        <begin position="14"/>
        <end position="254"/>
    </location>
</feature>
<dbReference type="PROSITE" id="PS00211">
    <property type="entry name" value="ABC_TRANSPORTER_1"/>
    <property type="match status" value="1"/>
</dbReference>
<dbReference type="InterPro" id="IPR017911">
    <property type="entry name" value="MacB-like_ATP-bd"/>
</dbReference>
<dbReference type="InterPro" id="IPR017871">
    <property type="entry name" value="ABC_transporter-like_CS"/>
</dbReference>
<dbReference type="PANTHER" id="PTHR24220">
    <property type="entry name" value="IMPORT ATP-BINDING PROTEIN"/>
    <property type="match status" value="1"/>
</dbReference>
<comment type="caution">
    <text evidence="5">The sequence shown here is derived from an EMBL/GenBank/DDBJ whole genome shotgun (WGS) entry which is preliminary data.</text>
</comment>
<dbReference type="RefSeq" id="WP_146319354.1">
    <property type="nucleotide sequence ID" value="NZ_VCQV01000032.1"/>
</dbReference>
<dbReference type="InterPro" id="IPR027417">
    <property type="entry name" value="P-loop_NTPase"/>
</dbReference>
<keyword evidence="3 5" id="KW-0067">ATP-binding</keyword>
<keyword evidence="1" id="KW-0813">Transport</keyword>
<keyword evidence="2" id="KW-0547">Nucleotide-binding</keyword>
<dbReference type="Gene3D" id="3.40.50.300">
    <property type="entry name" value="P-loop containing nucleotide triphosphate hydrolases"/>
    <property type="match status" value="1"/>
</dbReference>
<dbReference type="PANTHER" id="PTHR24220:SF685">
    <property type="entry name" value="ABC TRANSPORTER RELATED"/>
    <property type="match status" value="1"/>
</dbReference>
<keyword evidence="6" id="KW-1185">Reference proteome</keyword>
<dbReference type="EMBL" id="VCQV01000032">
    <property type="protein sequence ID" value="TWP34026.1"/>
    <property type="molecule type" value="Genomic_DNA"/>
</dbReference>
<dbReference type="SUPFAM" id="SSF52540">
    <property type="entry name" value="P-loop containing nucleoside triphosphate hydrolases"/>
    <property type="match status" value="1"/>
</dbReference>
<proteinExistence type="predicted"/>
<protein>
    <submittedName>
        <fullName evidence="5">ABC transporter ATP-binding protein</fullName>
    </submittedName>
</protein>
<dbReference type="CDD" id="cd03255">
    <property type="entry name" value="ABC_MJ0796_LolCDE_FtsE"/>
    <property type="match status" value="1"/>
</dbReference>
<dbReference type="AlphaFoldDB" id="A0A563DV12"/>
<dbReference type="InterPro" id="IPR015854">
    <property type="entry name" value="ABC_transpr_LolD-like"/>
</dbReference>
<name>A0A563DV12_9MICO</name>
<reference evidence="5 6" key="2">
    <citation type="submission" date="2019-08" db="EMBL/GenBank/DDBJ databases">
        <title>Jejuicoccus antrihumi gen. nov., sp. nov., a new member of the family Dermacoccaceae isolated from a cave.</title>
        <authorList>
            <person name="Schumann P."/>
            <person name="Kim I.S."/>
        </authorList>
    </citation>
    <scope>NUCLEOTIDE SEQUENCE [LARGE SCALE GENOMIC DNA]</scope>
    <source>
        <strain evidence="5 6">C5-26</strain>
    </source>
</reference>
<dbReference type="InterPro" id="IPR003439">
    <property type="entry name" value="ABC_transporter-like_ATP-bd"/>
</dbReference>
<accession>A0A563DV12</accession>
<evidence type="ECO:0000259" key="4">
    <source>
        <dbReference type="PROSITE" id="PS50893"/>
    </source>
</evidence>
<evidence type="ECO:0000313" key="5">
    <source>
        <dbReference type="EMBL" id="TWP34026.1"/>
    </source>
</evidence>
<dbReference type="GO" id="GO:0005524">
    <property type="term" value="F:ATP binding"/>
    <property type="evidence" value="ECO:0007669"/>
    <property type="project" value="UniProtKB-KW"/>
</dbReference>
<dbReference type="SMART" id="SM00382">
    <property type="entry name" value="AAA"/>
    <property type="match status" value="1"/>
</dbReference>
<evidence type="ECO:0000256" key="2">
    <source>
        <dbReference type="ARBA" id="ARBA00022741"/>
    </source>
</evidence>
<reference evidence="5 6" key="1">
    <citation type="submission" date="2019-05" db="EMBL/GenBank/DDBJ databases">
        <authorList>
            <person name="Lee S.D."/>
        </authorList>
    </citation>
    <scope>NUCLEOTIDE SEQUENCE [LARGE SCALE GENOMIC DNA]</scope>
    <source>
        <strain evidence="5 6">C5-26</strain>
    </source>
</reference>
<organism evidence="5 6">
    <name type="scientific">Leekyejoonella antrihumi</name>
    <dbReference type="NCBI Taxonomy" id="1660198"/>
    <lineage>
        <taxon>Bacteria</taxon>
        <taxon>Bacillati</taxon>
        <taxon>Actinomycetota</taxon>
        <taxon>Actinomycetes</taxon>
        <taxon>Micrococcales</taxon>
        <taxon>Dermacoccaceae</taxon>
        <taxon>Leekyejoonella</taxon>
    </lineage>
</organism>
<dbReference type="FunFam" id="3.40.50.300:FF:000032">
    <property type="entry name" value="Export ABC transporter ATP-binding protein"/>
    <property type="match status" value="1"/>
</dbReference>
<dbReference type="Proteomes" id="UP000320244">
    <property type="component" value="Unassembled WGS sequence"/>
</dbReference>
<dbReference type="InterPro" id="IPR003593">
    <property type="entry name" value="AAA+_ATPase"/>
</dbReference>
<evidence type="ECO:0000256" key="1">
    <source>
        <dbReference type="ARBA" id="ARBA00022448"/>
    </source>
</evidence>
<dbReference type="GO" id="GO:0098796">
    <property type="term" value="C:membrane protein complex"/>
    <property type="evidence" value="ECO:0007669"/>
    <property type="project" value="UniProtKB-ARBA"/>
</dbReference>
<dbReference type="GO" id="GO:0022857">
    <property type="term" value="F:transmembrane transporter activity"/>
    <property type="evidence" value="ECO:0007669"/>
    <property type="project" value="UniProtKB-ARBA"/>
</dbReference>
<dbReference type="OrthoDB" id="9802264at2"/>
<dbReference type="Pfam" id="PF00005">
    <property type="entry name" value="ABC_tran"/>
    <property type="match status" value="1"/>
</dbReference>
<dbReference type="GO" id="GO:0016887">
    <property type="term" value="F:ATP hydrolysis activity"/>
    <property type="evidence" value="ECO:0007669"/>
    <property type="project" value="InterPro"/>
</dbReference>
<evidence type="ECO:0000313" key="6">
    <source>
        <dbReference type="Proteomes" id="UP000320244"/>
    </source>
</evidence>
<dbReference type="GO" id="GO:0005886">
    <property type="term" value="C:plasma membrane"/>
    <property type="evidence" value="ECO:0007669"/>
    <property type="project" value="TreeGrafter"/>
</dbReference>
<sequence>MFSIESTSMSPAVVSFRQVSKSYGFGSAAVTALDSIDIDVQQGEFTAIMGPSGSGKSTFMHVAAGLDDATSGGVFLAGAPLHTLDDTARTILRRRNVGFVFQSFNLVPTLSVVENIALPFQLAGHSITVEEQRWIDHLVHVLGLAARITHRPAELSGGQQQRVAIARALAPRPAIVFADEPTGNLDTRSSSEVLQLMRSAATEYGQTIAMVSHDPIAASYADRVVVLADGRLVADHGRLTAQQISQLLLTAEGAEGASA</sequence>
<evidence type="ECO:0000256" key="3">
    <source>
        <dbReference type="ARBA" id="ARBA00022840"/>
    </source>
</evidence>
<dbReference type="PROSITE" id="PS50893">
    <property type="entry name" value="ABC_TRANSPORTER_2"/>
    <property type="match status" value="1"/>
</dbReference>
<gene>
    <name evidence="5" type="ORF">FGL98_18835</name>
</gene>